<dbReference type="GeneID" id="68298282"/>
<dbReference type="SUPFAM" id="SSF144232">
    <property type="entry name" value="HIT/MYND zinc finger-like"/>
    <property type="match status" value="1"/>
</dbReference>
<evidence type="ECO:0000313" key="6">
    <source>
        <dbReference type="EMBL" id="GIZ49680.1"/>
    </source>
</evidence>
<dbReference type="InterPro" id="IPR002893">
    <property type="entry name" value="Znf_MYND"/>
</dbReference>
<comment type="caution">
    <text evidence="6">The sequence shown here is derived from an EMBL/GenBank/DDBJ whole genome shotgun (WGS) entry which is preliminary data.</text>
</comment>
<protein>
    <recommendedName>
        <fullName evidence="5">MYND-type domain-containing protein</fullName>
    </recommendedName>
</protein>
<evidence type="ECO:0000256" key="1">
    <source>
        <dbReference type="ARBA" id="ARBA00022723"/>
    </source>
</evidence>
<dbReference type="EMBL" id="BOLY01000009">
    <property type="protein sequence ID" value="GIZ49680.1"/>
    <property type="molecule type" value="Genomic_DNA"/>
</dbReference>
<dbReference type="AlphaFoldDB" id="A0A9P3FMN6"/>
<keyword evidence="2 4" id="KW-0863">Zinc-finger</keyword>
<dbReference type="GO" id="GO:0008270">
    <property type="term" value="F:zinc ion binding"/>
    <property type="evidence" value="ECO:0007669"/>
    <property type="project" value="UniProtKB-KW"/>
</dbReference>
<evidence type="ECO:0000313" key="7">
    <source>
        <dbReference type="Proteomes" id="UP000825890"/>
    </source>
</evidence>
<dbReference type="Gene3D" id="6.10.140.2220">
    <property type="match status" value="1"/>
</dbReference>
<gene>
    <name evidence="6" type="ORF">CKM354_001270700</name>
</gene>
<keyword evidence="3" id="KW-0862">Zinc</keyword>
<organism evidence="6 7">
    <name type="scientific">Cercospora kikuchii</name>
    <dbReference type="NCBI Taxonomy" id="84275"/>
    <lineage>
        <taxon>Eukaryota</taxon>
        <taxon>Fungi</taxon>
        <taxon>Dikarya</taxon>
        <taxon>Ascomycota</taxon>
        <taxon>Pezizomycotina</taxon>
        <taxon>Dothideomycetes</taxon>
        <taxon>Dothideomycetidae</taxon>
        <taxon>Mycosphaerellales</taxon>
        <taxon>Mycosphaerellaceae</taxon>
        <taxon>Cercospora</taxon>
    </lineage>
</organism>
<accession>A0A9P3FMN6</accession>
<name>A0A9P3FMN6_9PEZI</name>
<dbReference type="PROSITE" id="PS50865">
    <property type="entry name" value="ZF_MYND_2"/>
    <property type="match status" value="1"/>
</dbReference>
<evidence type="ECO:0000259" key="5">
    <source>
        <dbReference type="PROSITE" id="PS50865"/>
    </source>
</evidence>
<feature type="domain" description="MYND-type" evidence="5">
    <location>
        <begin position="17"/>
        <end position="55"/>
    </location>
</feature>
<dbReference type="RefSeq" id="XP_044664167.1">
    <property type="nucleotide sequence ID" value="XM_044808232.1"/>
</dbReference>
<dbReference type="OrthoDB" id="432970at2759"/>
<evidence type="ECO:0000256" key="2">
    <source>
        <dbReference type="ARBA" id="ARBA00022771"/>
    </source>
</evidence>
<dbReference type="PROSITE" id="PS01360">
    <property type="entry name" value="ZF_MYND_1"/>
    <property type="match status" value="1"/>
</dbReference>
<dbReference type="Proteomes" id="UP000825890">
    <property type="component" value="Unassembled WGS sequence"/>
</dbReference>
<dbReference type="Pfam" id="PF01753">
    <property type="entry name" value="zf-MYND"/>
    <property type="match status" value="1"/>
</dbReference>
<reference evidence="6 7" key="1">
    <citation type="submission" date="2021-01" db="EMBL/GenBank/DDBJ databases">
        <title>Cercospora kikuchii MAFF 305040 whole genome shotgun sequence.</title>
        <authorList>
            <person name="Kashiwa T."/>
            <person name="Suzuki T."/>
        </authorList>
    </citation>
    <scope>NUCLEOTIDE SEQUENCE [LARGE SCALE GENOMIC DNA]</scope>
    <source>
        <strain evidence="6 7">MAFF 305040</strain>
    </source>
</reference>
<keyword evidence="1" id="KW-0479">Metal-binding</keyword>
<evidence type="ECO:0000256" key="4">
    <source>
        <dbReference type="PROSITE-ProRule" id="PRU00134"/>
    </source>
</evidence>
<proteinExistence type="predicted"/>
<keyword evidence="7" id="KW-1185">Reference proteome</keyword>
<sequence length="234" mass="26086">MAEPGVGPAAPDAPKQCAACSSTREDLKRCGKCLKVEYCNKECQKAHWETHKKECSRLAGERDQPSSSRSDSKPFTAICEGKFLHDRSEDETYKLLVDIVRMRQEDTYRFEGDTMPGTIYNGGSSSIPAFRAMLRRAEAIEGFLPPWWTAAKEAECIRKHGAALAAAQGKSDIQEAWGDQWMPMKLRMVGEQIWGNWPGVGPGQREAMLQSQVSVERGEIQRILHLDRGNVVSG</sequence>
<evidence type="ECO:0000256" key="3">
    <source>
        <dbReference type="ARBA" id="ARBA00022833"/>
    </source>
</evidence>